<reference evidence="8 9" key="1">
    <citation type="submission" date="2019-02" db="EMBL/GenBank/DDBJ databases">
        <title>Shewanella sp. D4-2 isolated from Dokdo Island.</title>
        <authorList>
            <person name="Baek K."/>
        </authorList>
    </citation>
    <scope>NUCLEOTIDE SEQUENCE [LARGE SCALE GENOMIC DNA]</scope>
    <source>
        <strain evidence="8 9">D4-2</strain>
    </source>
</reference>
<dbReference type="PANTHER" id="PTHR34584">
    <property type="entry name" value="NA(+)/H(+) ANTIPORTER SUBUNIT E1"/>
    <property type="match status" value="1"/>
</dbReference>
<comment type="subcellular location">
    <subcellularLocation>
        <location evidence="1">Cell membrane</location>
        <topology evidence="1">Multi-pass membrane protein</topology>
    </subcellularLocation>
</comment>
<keyword evidence="4 7" id="KW-0812">Transmembrane</keyword>
<dbReference type="Pfam" id="PF01899">
    <property type="entry name" value="MNHE"/>
    <property type="match status" value="1"/>
</dbReference>
<dbReference type="GO" id="GO:0008324">
    <property type="term" value="F:monoatomic cation transmembrane transporter activity"/>
    <property type="evidence" value="ECO:0007669"/>
    <property type="project" value="InterPro"/>
</dbReference>
<dbReference type="OrthoDB" id="9807187at2"/>
<keyword evidence="6 7" id="KW-0472">Membrane</keyword>
<evidence type="ECO:0000256" key="1">
    <source>
        <dbReference type="ARBA" id="ARBA00004651"/>
    </source>
</evidence>
<feature type="transmembrane region" description="Helical" evidence="7">
    <location>
        <begin position="12"/>
        <end position="28"/>
    </location>
</feature>
<sequence>MTQENNTSFVPSHKLSLLLTLALFWWINSNYSNPLLLSLGAASIMLVLYISQKMDVIDHESQPIHLSTSMPGYILWLAKEVILSNINVVKRIWLGNTSIAPTLTTIDTRQRTDINKVIYANSITLTPGTVAIDLIDDQLTVHALHKADIDTLKAGEMDRRVRELEK</sequence>
<dbReference type="Proteomes" id="UP000291106">
    <property type="component" value="Chromosome"/>
</dbReference>
<evidence type="ECO:0000256" key="2">
    <source>
        <dbReference type="ARBA" id="ARBA00006228"/>
    </source>
</evidence>
<evidence type="ECO:0000256" key="5">
    <source>
        <dbReference type="ARBA" id="ARBA00022989"/>
    </source>
</evidence>
<evidence type="ECO:0000256" key="3">
    <source>
        <dbReference type="ARBA" id="ARBA00022475"/>
    </source>
</evidence>
<proteinExistence type="inferred from homology"/>
<gene>
    <name evidence="8" type="ORF">EXU30_14680</name>
</gene>
<organism evidence="8 9">
    <name type="scientific">Shewanella maritima</name>
    <dbReference type="NCBI Taxonomy" id="2520507"/>
    <lineage>
        <taxon>Bacteria</taxon>
        <taxon>Pseudomonadati</taxon>
        <taxon>Pseudomonadota</taxon>
        <taxon>Gammaproteobacteria</taxon>
        <taxon>Alteromonadales</taxon>
        <taxon>Shewanellaceae</taxon>
        <taxon>Shewanella</taxon>
    </lineage>
</organism>
<dbReference type="InterPro" id="IPR002758">
    <property type="entry name" value="Cation_antiport_E"/>
</dbReference>
<dbReference type="KEGG" id="smai:EXU30_14680"/>
<evidence type="ECO:0000256" key="4">
    <source>
        <dbReference type="ARBA" id="ARBA00022692"/>
    </source>
</evidence>
<evidence type="ECO:0000256" key="6">
    <source>
        <dbReference type="ARBA" id="ARBA00023136"/>
    </source>
</evidence>
<protein>
    <submittedName>
        <fullName evidence="8">Cation transporter</fullName>
    </submittedName>
</protein>
<dbReference type="EMBL" id="CP036200">
    <property type="protein sequence ID" value="QBF83792.1"/>
    <property type="molecule type" value="Genomic_DNA"/>
</dbReference>
<keyword evidence="9" id="KW-1185">Reference proteome</keyword>
<dbReference type="GO" id="GO:0005886">
    <property type="term" value="C:plasma membrane"/>
    <property type="evidence" value="ECO:0007669"/>
    <property type="project" value="UniProtKB-SubCell"/>
</dbReference>
<accession>A0A411PK43</accession>
<evidence type="ECO:0000313" key="9">
    <source>
        <dbReference type="Proteomes" id="UP000291106"/>
    </source>
</evidence>
<comment type="similarity">
    <text evidence="2">Belongs to the CPA3 antiporters (TC 2.A.63) subunit E family.</text>
</comment>
<feature type="transmembrane region" description="Helical" evidence="7">
    <location>
        <begin position="34"/>
        <end position="51"/>
    </location>
</feature>
<keyword evidence="5 7" id="KW-1133">Transmembrane helix</keyword>
<dbReference type="PANTHER" id="PTHR34584:SF1">
    <property type="entry name" value="NA(+)_H(+) ANTIPORTER SUBUNIT E1"/>
    <property type="match status" value="1"/>
</dbReference>
<keyword evidence="3" id="KW-1003">Cell membrane</keyword>
<name>A0A411PK43_9GAMM</name>
<evidence type="ECO:0000313" key="8">
    <source>
        <dbReference type="EMBL" id="QBF83792.1"/>
    </source>
</evidence>
<dbReference type="RefSeq" id="WP_130601259.1">
    <property type="nucleotide sequence ID" value="NZ_CP036200.1"/>
</dbReference>
<evidence type="ECO:0000256" key="7">
    <source>
        <dbReference type="SAM" id="Phobius"/>
    </source>
</evidence>
<dbReference type="AlphaFoldDB" id="A0A411PK43"/>